<feature type="chain" id="PRO_5045089506" description="Polysaccharide lyase 14 domain-containing protein" evidence="1">
    <location>
        <begin position="24"/>
        <end position="288"/>
    </location>
</feature>
<dbReference type="Gene3D" id="2.60.120.200">
    <property type="match status" value="1"/>
</dbReference>
<sequence length="288" mass="31652">MKRFHALWVAVLLILLTPGRASAAVTYQGFENGVSLQPYPRSAWAAAGWNADWDLGMSNRTWVDGVNFRHSGTKALRVYYPAGQIGPENSGAQARFKLAPKREYHLSFWARFSSDFSWGGTQFGGKLGLGLTGNATPCSGGVPCTGYNGFSSRFVWGRDGKASVYYYSMGHEGVYGDARVLKWTDGSDVYYPRGEWFHVAMKVRANTVTGGQANADGEIRAWFNRRPAATVTGLRFVRNGDLVDAAYFSSFFGGATTDFAPTRPSYIWYDTVKVATSQAEICELNNAC</sequence>
<gene>
    <name evidence="3" type="ORF">JIG36_05760</name>
</gene>
<feature type="signal peptide" evidence="1">
    <location>
        <begin position="1"/>
        <end position="23"/>
    </location>
</feature>
<evidence type="ECO:0000313" key="4">
    <source>
        <dbReference type="Proteomes" id="UP000632138"/>
    </source>
</evidence>
<comment type="caution">
    <text evidence="3">The sequence shown here is derived from an EMBL/GenBank/DDBJ whole genome shotgun (WGS) entry which is preliminary data.</text>
</comment>
<dbReference type="Proteomes" id="UP000632138">
    <property type="component" value="Unassembled WGS sequence"/>
</dbReference>
<dbReference type="InterPro" id="IPR048958">
    <property type="entry name" value="Polysacc_lyase_14"/>
</dbReference>
<dbReference type="PANTHER" id="PTHR40124">
    <property type="match status" value="1"/>
</dbReference>
<name>A0ABS2A5R8_9ACTN</name>
<dbReference type="RefSeq" id="WP_203374900.1">
    <property type="nucleotide sequence ID" value="NZ_JAENHP010000001.1"/>
</dbReference>
<feature type="domain" description="Polysaccharide lyase 14" evidence="2">
    <location>
        <begin position="71"/>
        <end position="270"/>
    </location>
</feature>
<evidence type="ECO:0000256" key="1">
    <source>
        <dbReference type="SAM" id="SignalP"/>
    </source>
</evidence>
<dbReference type="Pfam" id="PF21294">
    <property type="entry name" value="Polysacc_lyase_14"/>
    <property type="match status" value="1"/>
</dbReference>
<keyword evidence="1" id="KW-0732">Signal</keyword>
<protein>
    <recommendedName>
        <fullName evidence="2">Polysaccharide lyase 14 domain-containing protein</fullName>
    </recommendedName>
</protein>
<keyword evidence="4" id="KW-1185">Reference proteome</keyword>
<proteinExistence type="predicted"/>
<organism evidence="3 4">
    <name type="scientific">Paractinoplanes ovalisporus</name>
    <dbReference type="NCBI Taxonomy" id="2810368"/>
    <lineage>
        <taxon>Bacteria</taxon>
        <taxon>Bacillati</taxon>
        <taxon>Actinomycetota</taxon>
        <taxon>Actinomycetes</taxon>
        <taxon>Micromonosporales</taxon>
        <taxon>Micromonosporaceae</taxon>
        <taxon>Paractinoplanes</taxon>
    </lineage>
</organism>
<accession>A0ABS2A5R8</accession>
<evidence type="ECO:0000259" key="2">
    <source>
        <dbReference type="Pfam" id="PF21294"/>
    </source>
</evidence>
<evidence type="ECO:0000313" key="3">
    <source>
        <dbReference type="EMBL" id="MBM2615065.1"/>
    </source>
</evidence>
<dbReference type="PANTHER" id="PTHR40124:SF1">
    <property type="entry name" value="DISAGGREGATASE RELATED REPEAT PROTEIN"/>
    <property type="match status" value="1"/>
</dbReference>
<reference evidence="3 4" key="1">
    <citation type="submission" date="2021-01" db="EMBL/GenBank/DDBJ databases">
        <title>Actinoplanes sp. nov. LDG1-06 isolated from lichen.</title>
        <authorList>
            <person name="Saeng-In P."/>
            <person name="Phongsopitanun W."/>
            <person name="Kanchanasin P."/>
            <person name="Yuki M."/>
            <person name="Kudo T."/>
            <person name="Ohkuma M."/>
            <person name="Tanasupawat S."/>
        </authorList>
    </citation>
    <scope>NUCLEOTIDE SEQUENCE [LARGE SCALE GENOMIC DNA]</scope>
    <source>
        <strain evidence="3 4">LDG1-06</strain>
    </source>
</reference>
<dbReference type="EMBL" id="JAENHP010000001">
    <property type="protein sequence ID" value="MBM2615065.1"/>
    <property type="molecule type" value="Genomic_DNA"/>
</dbReference>